<evidence type="ECO:0000256" key="3">
    <source>
        <dbReference type="ARBA" id="ARBA00022692"/>
    </source>
</evidence>
<dbReference type="PANTHER" id="PTHR30250">
    <property type="entry name" value="PST FAMILY PREDICTED COLANIC ACID TRANSPORTER"/>
    <property type="match status" value="1"/>
</dbReference>
<feature type="transmembrane region" description="Helical" evidence="6">
    <location>
        <begin position="138"/>
        <end position="157"/>
    </location>
</feature>
<feature type="transmembrane region" description="Helical" evidence="6">
    <location>
        <begin position="169"/>
        <end position="192"/>
    </location>
</feature>
<feature type="transmembrane region" description="Helical" evidence="6">
    <location>
        <begin position="269"/>
        <end position="288"/>
    </location>
</feature>
<keyword evidence="8" id="KW-1185">Reference proteome</keyword>
<evidence type="ECO:0000313" key="7">
    <source>
        <dbReference type="EMBL" id="MDQ0155371.1"/>
    </source>
</evidence>
<comment type="subcellular location">
    <subcellularLocation>
        <location evidence="1">Cell membrane</location>
        <topology evidence="1">Multi-pass membrane protein</topology>
    </subcellularLocation>
</comment>
<evidence type="ECO:0000313" key="8">
    <source>
        <dbReference type="Proteomes" id="UP001231362"/>
    </source>
</evidence>
<evidence type="ECO:0000256" key="4">
    <source>
        <dbReference type="ARBA" id="ARBA00022989"/>
    </source>
</evidence>
<organism evidence="7 8">
    <name type="scientific">Anoxybacillus andreesenii</name>
    <dbReference type="NCBI Taxonomy" id="1325932"/>
    <lineage>
        <taxon>Bacteria</taxon>
        <taxon>Bacillati</taxon>
        <taxon>Bacillota</taxon>
        <taxon>Bacilli</taxon>
        <taxon>Bacillales</taxon>
        <taxon>Anoxybacillaceae</taxon>
        <taxon>Anoxybacillus</taxon>
    </lineage>
</organism>
<comment type="caution">
    <text evidence="7">The sequence shown here is derived from an EMBL/GenBank/DDBJ whole genome shotgun (WGS) entry which is preliminary data.</text>
</comment>
<keyword evidence="4 6" id="KW-1133">Transmembrane helix</keyword>
<evidence type="ECO:0000256" key="2">
    <source>
        <dbReference type="ARBA" id="ARBA00022475"/>
    </source>
</evidence>
<accession>A0ABT9V360</accession>
<evidence type="ECO:0000256" key="1">
    <source>
        <dbReference type="ARBA" id="ARBA00004651"/>
    </source>
</evidence>
<feature type="transmembrane region" description="Helical" evidence="6">
    <location>
        <begin position="198"/>
        <end position="217"/>
    </location>
</feature>
<protein>
    <submittedName>
        <fullName evidence="7">O-antigen/teichoic acid export membrane protein</fullName>
    </submittedName>
</protein>
<feature type="transmembrane region" description="Helical" evidence="6">
    <location>
        <begin position="399"/>
        <end position="424"/>
    </location>
</feature>
<dbReference type="Proteomes" id="UP001231362">
    <property type="component" value="Unassembled WGS sequence"/>
</dbReference>
<keyword evidence="2" id="KW-1003">Cell membrane</keyword>
<keyword evidence="5 6" id="KW-0472">Membrane</keyword>
<feature type="transmembrane region" description="Helical" evidence="6">
    <location>
        <begin position="304"/>
        <end position="325"/>
    </location>
</feature>
<proteinExistence type="predicted"/>
<dbReference type="RefSeq" id="WP_307149933.1">
    <property type="nucleotide sequence ID" value="NZ_JAUSTU010000006.1"/>
</dbReference>
<dbReference type="PANTHER" id="PTHR30250:SF11">
    <property type="entry name" value="O-ANTIGEN TRANSPORTER-RELATED"/>
    <property type="match status" value="1"/>
</dbReference>
<feature type="transmembrane region" description="Helical" evidence="6">
    <location>
        <begin position="374"/>
        <end position="393"/>
    </location>
</feature>
<evidence type="ECO:0000256" key="5">
    <source>
        <dbReference type="ARBA" id="ARBA00023136"/>
    </source>
</evidence>
<feature type="transmembrane region" description="Helical" evidence="6">
    <location>
        <begin position="29"/>
        <end position="50"/>
    </location>
</feature>
<feature type="transmembrane region" description="Helical" evidence="6">
    <location>
        <begin position="62"/>
        <end position="83"/>
    </location>
</feature>
<feature type="transmembrane region" description="Helical" evidence="6">
    <location>
        <begin position="103"/>
        <end position="126"/>
    </location>
</feature>
<feature type="transmembrane region" description="Helical" evidence="6">
    <location>
        <begin position="229"/>
        <end position="249"/>
    </location>
</feature>
<name>A0ABT9V360_9BACL</name>
<keyword evidence="3 6" id="KW-0812">Transmembrane</keyword>
<dbReference type="EMBL" id="JAUSTU010000006">
    <property type="protein sequence ID" value="MDQ0155371.1"/>
    <property type="molecule type" value="Genomic_DNA"/>
</dbReference>
<dbReference type="InterPro" id="IPR050833">
    <property type="entry name" value="Poly_Biosynth_Transport"/>
</dbReference>
<evidence type="ECO:0000256" key="6">
    <source>
        <dbReference type="SAM" id="Phobius"/>
    </source>
</evidence>
<reference evidence="7 8" key="1">
    <citation type="submission" date="2023-07" db="EMBL/GenBank/DDBJ databases">
        <title>Genomic Encyclopedia of Type Strains, Phase IV (KMG-IV): sequencing the most valuable type-strain genomes for metagenomic binning, comparative biology and taxonomic classification.</title>
        <authorList>
            <person name="Goeker M."/>
        </authorList>
    </citation>
    <scope>NUCLEOTIDE SEQUENCE [LARGE SCALE GENOMIC DNA]</scope>
    <source>
        <strain evidence="7 8">DSM 23948</strain>
    </source>
</reference>
<gene>
    <name evidence="7" type="ORF">J2S07_001676</name>
</gene>
<feature type="transmembrane region" description="Helical" evidence="6">
    <location>
        <begin position="345"/>
        <end position="367"/>
    </location>
</feature>
<sequence length="437" mass="50075">MAALKNFINIHVANLRDILNAYAVNIKNIVYFFMPSIIGLFINLITFPIFSKNFSSFDFAVTGYFDAIAQIFLPIMNLSFYSFYMKDFFKRSDEENKEVRATLVMFLSFINICIILVGLILLFIYFNSAKVTFPIFPYGILSLGAIYFSIFVSFLGIDYKLRKQGLKFFILQSISVVLPIIFGLYLVIIFNLGASGRMIGSLLAQIILGIVAIKIMFKKVKFDFQLIKKALSFCFPLILIALLDIPTTYIDRLILERQNDIDSFALYNIGLKMSGILFALGSAVYQAFEPDLYKNASKKRFKNFLQIVGLVFGFLIVVNIIFSIFSEPFISLLTSGRYTDSYQFAKIMIWSNFFLLLSYALTVILIVQDKSKSLLSIQIMVAVAGIFIFLLFIDNWEFLGASYAMIIIKLFNCAFLVIFIWFSIRKLKSKEVKMYES</sequence>